<evidence type="ECO:0000313" key="1">
    <source>
        <dbReference type="EMBL" id="AEQ50950.1"/>
    </source>
</evidence>
<name>G4RF82_PELHB</name>
<sequence length="44" mass="4697">MEIKQVTCGTGPSTEAGKYSLFSLRFEDALENGGGSRSAALNRF</sequence>
<accession>G4RF82</accession>
<dbReference type="STRING" id="1082931.KKY_911"/>
<dbReference type="HOGENOM" id="CLU_3219816_0_0_5"/>
<protein>
    <submittedName>
        <fullName evidence="1">Uncharacterized protein</fullName>
    </submittedName>
</protein>
<evidence type="ECO:0000313" key="2">
    <source>
        <dbReference type="Proteomes" id="UP000008850"/>
    </source>
</evidence>
<reference evidence="1 2" key="1">
    <citation type="journal article" date="2012" name="J. Bacteriol.">
        <title>Complete genome sequence of Pelagibacterium halotolerans B2T.</title>
        <authorList>
            <person name="Huo Y.Y."/>
            <person name="Cheng H."/>
            <person name="Han X.F."/>
            <person name="Jiang X.W."/>
            <person name="Sun C."/>
            <person name="Zhang X.Q."/>
            <person name="Zhu X.F."/>
            <person name="Liu Y.F."/>
            <person name="Li P.F."/>
            <person name="Ni P.X."/>
            <person name="Wu M."/>
        </authorList>
    </citation>
    <scope>NUCLEOTIDE SEQUENCE [LARGE SCALE GENOMIC DNA]</scope>
    <source>
        <strain evidence="2">DSM 22347 / JCM 15775 / CGMCC 1.7692 / B2</strain>
    </source>
</reference>
<dbReference type="EMBL" id="CP003075">
    <property type="protein sequence ID" value="AEQ50950.1"/>
    <property type="molecule type" value="Genomic_DNA"/>
</dbReference>
<dbReference type="AlphaFoldDB" id="G4RF82"/>
<organism evidence="1 2">
    <name type="scientific">Pelagibacterium halotolerans (strain DSM 22347 / JCM 15775 / CGMCC 1.7692 / B2)</name>
    <dbReference type="NCBI Taxonomy" id="1082931"/>
    <lineage>
        <taxon>Bacteria</taxon>
        <taxon>Pseudomonadati</taxon>
        <taxon>Pseudomonadota</taxon>
        <taxon>Alphaproteobacteria</taxon>
        <taxon>Hyphomicrobiales</taxon>
        <taxon>Devosiaceae</taxon>
        <taxon>Pelagibacterium</taxon>
    </lineage>
</organism>
<proteinExistence type="predicted"/>
<dbReference type="KEGG" id="phl:KKY_911"/>
<gene>
    <name evidence="1" type="ordered locus">KKY_911</name>
</gene>
<keyword evidence="2" id="KW-1185">Reference proteome</keyword>
<dbReference type="Proteomes" id="UP000008850">
    <property type="component" value="Chromosome"/>
</dbReference>